<dbReference type="PANTHER" id="PTHR44757">
    <property type="entry name" value="DIGUANYLATE CYCLASE DGCP"/>
    <property type="match status" value="1"/>
</dbReference>
<evidence type="ECO:0000313" key="9">
    <source>
        <dbReference type="Proteomes" id="UP000654482"/>
    </source>
</evidence>
<sequence length="1106" mass="125035">MEPNRQYAPQLPALEETIDPAPLVVDPHLPITDVLNLMSANSTRDGGSAPAKRSSCVLVLENEKLVGILTERDIVRLTASEKSFETTTIADVMTRKIVTLDRAECDDVSAALSLMRDRHIRHLPIIKDGTQLVGLVTADSIRRVLQPANLLKLRQIKDVMSSQVIRAPENSSILRIAQLMSANRVSCVVIVQASERPVGIITERDIVQFQALDLTLKETQAYQVMSAPLFCLHSEDSLWRANEEMQRLKVRRLVIVGSRGELAGIITQTSMLKAMDLKELYGVIDTLCQNLNQQARRLQKINTQLYGEVTKRQEAEEGLRKINEDLEERIAERTAFLEKTNRRLRAEIDRRQAVEIALRESEERYRLMADNATDLIARHTQTGFFLYASPASQPLLGYHPNELIGRSLYEFLHPDDRATFEKTCKILCYEPDSHTLSYRTRAKNGNYIWMESTLQAVQLNDSGIREIVVVSRNITERKQADAELETYKIHLERVVAARTAELTRANQQLEQEVSERCRAEQALFEEKELAQVTLQSIGDAVITTDSLGRVKYLNPVAEELTGWTFAEAEGLPLSKVFKIIDETTRNPEESPVEQVLREGLIVGLTNPTLSLARDGTEYSIDCSAAPIRDRAGAIIGAVLIFHDVTHARTLTKKLTWQACHDALTGLVNRSEFERKTIDAIASAKEREQQHILCYLDLDQFKIVNDTCGHSAGDELLRQLADVLSQKVRTSDVLARLGGDEFGILLYQCPLSRAEKIANMLHQTIQKFCFTWQDKTFKIGSCIGLVEINSDSNDLTEVLSAADAACYAAKDLGRNRVHIYRSNDRELVKQRGERQWIATINQALETDRFVLYAQIIAPVDRLSEREVVRAEILVRMLDDSNDAIPPMAFIPAAERYGLMPAIDRWVIRTFFQRYSNSSWDNCAITAQRDRANCIYAINLSGMSLNDEQFLPFLKEQFDRYRVPPQHICFEITETAAIANLSRAVRVIRQLKGMGCRFALDDFGSGMSSFTYLKTLPVDYLKIDGHFVKNIVSNPIDRAMVDCINRIARVMGIQTVAEYVEDRAILLVLKELGVDYAQGYGIAMPRPLWLNDPKCEKDYIEDARLLSN</sequence>
<dbReference type="Pfam" id="PF00990">
    <property type="entry name" value="GGDEF"/>
    <property type="match status" value="1"/>
</dbReference>
<dbReference type="RefSeq" id="WP_194029025.1">
    <property type="nucleotide sequence ID" value="NZ_JADEWZ010000010.1"/>
</dbReference>
<dbReference type="EMBL" id="JADEWZ010000010">
    <property type="protein sequence ID" value="MBE9115933.1"/>
    <property type="molecule type" value="Genomic_DNA"/>
</dbReference>
<dbReference type="NCBIfam" id="TIGR00254">
    <property type="entry name" value="GGDEF"/>
    <property type="match status" value="1"/>
</dbReference>
<gene>
    <name evidence="8" type="ORF">IQ249_08515</name>
</gene>
<dbReference type="InterPro" id="IPR000644">
    <property type="entry name" value="CBS_dom"/>
</dbReference>
<proteinExistence type="predicted"/>
<feature type="domain" description="EAL" evidence="5">
    <location>
        <begin position="832"/>
        <end position="1097"/>
    </location>
</feature>
<dbReference type="PROSITE" id="PS50113">
    <property type="entry name" value="PAC"/>
    <property type="match status" value="2"/>
</dbReference>
<evidence type="ECO:0000256" key="1">
    <source>
        <dbReference type="PROSITE-ProRule" id="PRU00703"/>
    </source>
</evidence>
<dbReference type="InterPro" id="IPR043128">
    <property type="entry name" value="Rev_trsase/Diguanyl_cyclase"/>
</dbReference>
<feature type="domain" description="PAC" evidence="4">
    <location>
        <begin position="434"/>
        <end position="486"/>
    </location>
</feature>
<dbReference type="AlphaFoldDB" id="A0A8J7ITL3"/>
<name>A0A8J7ITL3_9CYAN</name>
<dbReference type="InterPro" id="IPR001633">
    <property type="entry name" value="EAL_dom"/>
</dbReference>
<dbReference type="CDD" id="cd00130">
    <property type="entry name" value="PAS"/>
    <property type="match status" value="2"/>
</dbReference>
<dbReference type="SUPFAM" id="SSF55785">
    <property type="entry name" value="PYP-like sensor domain (PAS domain)"/>
    <property type="match status" value="2"/>
</dbReference>
<dbReference type="CDD" id="cd04620">
    <property type="entry name" value="CBS_two-component_sensor_histidine_kinase_repeat1"/>
    <property type="match status" value="1"/>
</dbReference>
<dbReference type="NCBIfam" id="TIGR00229">
    <property type="entry name" value="sensory_box"/>
    <property type="match status" value="2"/>
</dbReference>
<dbReference type="Gene3D" id="3.30.70.270">
    <property type="match status" value="1"/>
</dbReference>
<dbReference type="Gene3D" id="3.10.580.10">
    <property type="entry name" value="CBS-domain"/>
    <property type="match status" value="2"/>
</dbReference>
<reference evidence="8" key="1">
    <citation type="submission" date="2020-10" db="EMBL/GenBank/DDBJ databases">
        <authorList>
            <person name="Castelo-Branco R."/>
            <person name="Eusebio N."/>
            <person name="Adriana R."/>
            <person name="Vieira A."/>
            <person name="Brugerolle De Fraissinette N."/>
            <person name="Rezende De Castro R."/>
            <person name="Schneider M.P."/>
            <person name="Vasconcelos V."/>
            <person name="Leao P.N."/>
        </authorList>
    </citation>
    <scope>NUCLEOTIDE SEQUENCE</scope>
    <source>
        <strain evidence="8">LEGE 07157</strain>
    </source>
</reference>
<dbReference type="SMART" id="SM00116">
    <property type="entry name" value="CBS"/>
    <property type="match status" value="4"/>
</dbReference>
<dbReference type="PROSITE" id="PS50112">
    <property type="entry name" value="PAS"/>
    <property type="match status" value="2"/>
</dbReference>
<dbReference type="PROSITE" id="PS50883">
    <property type="entry name" value="EAL"/>
    <property type="match status" value="1"/>
</dbReference>
<comment type="caution">
    <text evidence="8">The sequence shown here is derived from an EMBL/GenBank/DDBJ whole genome shotgun (WGS) entry which is preliminary data.</text>
</comment>
<dbReference type="InterPro" id="IPR035965">
    <property type="entry name" value="PAS-like_dom_sf"/>
</dbReference>
<feature type="domain" description="PAS" evidence="3">
    <location>
        <begin position="526"/>
        <end position="599"/>
    </location>
</feature>
<evidence type="ECO:0000259" key="7">
    <source>
        <dbReference type="PROSITE" id="PS51371"/>
    </source>
</evidence>
<dbReference type="SMART" id="SM00086">
    <property type="entry name" value="PAC"/>
    <property type="match status" value="2"/>
</dbReference>
<feature type="domain" description="PAS" evidence="3">
    <location>
        <begin position="361"/>
        <end position="422"/>
    </location>
</feature>
<dbReference type="CDD" id="cd17774">
    <property type="entry name" value="CBS_two-component_sensor_histidine_kinase_repeat2"/>
    <property type="match status" value="1"/>
</dbReference>
<dbReference type="Pfam" id="PF08448">
    <property type="entry name" value="PAS_4"/>
    <property type="match status" value="1"/>
</dbReference>
<feature type="domain" description="GGDEF" evidence="6">
    <location>
        <begin position="688"/>
        <end position="821"/>
    </location>
</feature>
<dbReference type="PROSITE" id="PS51371">
    <property type="entry name" value="CBS"/>
    <property type="match status" value="4"/>
</dbReference>
<organism evidence="8 9">
    <name type="scientific">Lusitaniella coriacea LEGE 07157</name>
    <dbReference type="NCBI Taxonomy" id="945747"/>
    <lineage>
        <taxon>Bacteria</taxon>
        <taxon>Bacillati</taxon>
        <taxon>Cyanobacteriota</taxon>
        <taxon>Cyanophyceae</taxon>
        <taxon>Spirulinales</taxon>
        <taxon>Lusitaniellaceae</taxon>
        <taxon>Lusitaniella</taxon>
    </lineage>
</organism>
<evidence type="ECO:0000256" key="2">
    <source>
        <dbReference type="SAM" id="Coils"/>
    </source>
</evidence>
<dbReference type="SMART" id="SM00267">
    <property type="entry name" value="GGDEF"/>
    <property type="match status" value="1"/>
</dbReference>
<dbReference type="SUPFAM" id="SSF141868">
    <property type="entry name" value="EAL domain-like"/>
    <property type="match status" value="1"/>
</dbReference>
<evidence type="ECO:0000313" key="8">
    <source>
        <dbReference type="EMBL" id="MBE9115933.1"/>
    </source>
</evidence>
<evidence type="ECO:0000259" key="5">
    <source>
        <dbReference type="PROSITE" id="PS50883"/>
    </source>
</evidence>
<evidence type="ECO:0000259" key="3">
    <source>
        <dbReference type="PROSITE" id="PS50112"/>
    </source>
</evidence>
<dbReference type="InterPro" id="IPR046342">
    <property type="entry name" value="CBS_dom_sf"/>
</dbReference>
<evidence type="ECO:0000259" key="4">
    <source>
        <dbReference type="PROSITE" id="PS50113"/>
    </source>
</evidence>
<feature type="domain" description="CBS" evidence="7">
    <location>
        <begin position="18"/>
        <end position="84"/>
    </location>
</feature>
<dbReference type="SMART" id="SM00091">
    <property type="entry name" value="PAS"/>
    <property type="match status" value="2"/>
</dbReference>
<dbReference type="PROSITE" id="PS50887">
    <property type="entry name" value="GGDEF"/>
    <property type="match status" value="1"/>
</dbReference>
<dbReference type="InterPro" id="IPR035919">
    <property type="entry name" value="EAL_sf"/>
</dbReference>
<dbReference type="InterPro" id="IPR013656">
    <property type="entry name" value="PAS_4"/>
</dbReference>
<keyword evidence="2" id="KW-0175">Coiled coil</keyword>
<dbReference type="FunFam" id="3.30.70.270:FF:000001">
    <property type="entry name" value="Diguanylate cyclase domain protein"/>
    <property type="match status" value="1"/>
</dbReference>
<dbReference type="Gene3D" id="3.20.20.450">
    <property type="entry name" value="EAL domain"/>
    <property type="match status" value="1"/>
</dbReference>
<dbReference type="SUPFAM" id="SSF54631">
    <property type="entry name" value="CBS-domain pair"/>
    <property type="match status" value="2"/>
</dbReference>
<dbReference type="Gene3D" id="3.30.450.20">
    <property type="entry name" value="PAS domain"/>
    <property type="match status" value="2"/>
</dbReference>
<dbReference type="Pfam" id="PF00563">
    <property type="entry name" value="EAL"/>
    <property type="match status" value="1"/>
</dbReference>
<evidence type="ECO:0000259" key="6">
    <source>
        <dbReference type="PROSITE" id="PS50887"/>
    </source>
</evidence>
<dbReference type="Pfam" id="PF08447">
    <property type="entry name" value="PAS_3"/>
    <property type="match status" value="1"/>
</dbReference>
<dbReference type="CDD" id="cd01949">
    <property type="entry name" value="GGDEF"/>
    <property type="match status" value="1"/>
</dbReference>
<dbReference type="InterPro" id="IPR001610">
    <property type="entry name" value="PAC"/>
</dbReference>
<feature type="domain" description="CBS" evidence="7">
    <location>
        <begin position="93"/>
        <end position="153"/>
    </location>
</feature>
<keyword evidence="9" id="KW-1185">Reference proteome</keyword>
<feature type="domain" description="CBS" evidence="7">
    <location>
        <begin position="225"/>
        <end position="286"/>
    </location>
</feature>
<dbReference type="InterPro" id="IPR000014">
    <property type="entry name" value="PAS"/>
</dbReference>
<dbReference type="InterPro" id="IPR052155">
    <property type="entry name" value="Biofilm_reg_signaling"/>
</dbReference>
<accession>A0A8J7ITL3</accession>
<dbReference type="InterPro" id="IPR029787">
    <property type="entry name" value="Nucleotide_cyclase"/>
</dbReference>
<dbReference type="InterPro" id="IPR000160">
    <property type="entry name" value="GGDEF_dom"/>
</dbReference>
<dbReference type="Pfam" id="PF00571">
    <property type="entry name" value="CBS"/>
    <property type="match status" value="4"/>
</dbReference>
<dbReference type="SMART" id="SM00052">
    <property type="entry name" value="EAL"/>
    <property type="match status" value="1"/>
</dbReference>
<feature type="coiled-coil region" evidence="2">
    <location>
        <begin position="284"/>
        <end position="332"/>
    </location>
</feature>
<dbReference type="InterPro" id="IPR013655">
    <property type="entry name" value="PAS_fold_3"/>
</dbReference>
<protein>
    <submittedName>
        <fullName evidence="8">EAL domain-containing protein</fullName>
    </submittedName>
</protein>
<dbReference type="PANTHER" id="PTHR44757:SF4">
    <property type="entry name" value="DIGUANYLATE CYCLASE DGCE-RELATED"/>
    <property type="match status" value="1"/>
</dbReference>
<feature type="domain" description="PAC" evidence="4">
    <location>
        <begin position="604"/>
        <end position="656"/>
    </location>
</feature>
<dbReference type="SUPFAM" id="SSF55073">
    <property type="entry name" value="Nucleotide cyclase"/>
    <property type="match status" value="1"/>
</dbReference>
<dbReference type="CDD" id="cd01948">
    <property type="entry name" value="EAL"/>
    <property type="match status" value="1"/>
</dbReference>
<dbReference type="InterPro" id="IPR000700">
    <property type="entry name" value="PAS-assoc_C"/>
</dbReference>
<feature type="domain" description="CBS" evidence="7">
    <location>
        <begin position="160"/>
        <end position="216"/>
    </location>
</feature>
<dbReference type="Proteomes" id="UP000654482">
    <property type="component" value="Unassembled WGS sequence"/>
</dbReference>
<keyword evidence="1" id="KW-0129">CBS domain</keyword>